<keyword evidence="4" id="KW-1185">Reference proteome</keyword>
<protein>
    <submittedName>
        <fullName evidence="3">12142_t:CDS:1</fullName>
    </submittedName>
</protein>
<organism evidence="3 4">
    <name type="scientific">Funneliformis geosporum</name>
    <dbReference type="NCBI Taxonomy" id="1117311"/>
    <lineage>
        <taxon>Eukaryota</taxon>
        <taxon>Fungi</taxon>
        <taxon>Fungi incertae sedis</taxon>
        <taxon>Mucoromycota</taxon>
        <taxon>Glomeromycotina</taxon>
        <taxon>Glomeromycetes</taxon>
        <taxon>Glomerales</taxon>
        <taxon>Glomeraceae</taxon>
        <taxon>Funneliformis</taxon>
    </lineage>
</organism>
<evidence type="ECO:0000313" key="4">
    <source>
        <dbReference type="Proteomes" id="UP001153678"/>
    </source>
</evidence>
<keyword evidence="2" id="KW-0812">Transmembrane</keyword>
<name>A0A9W4WSB3_9GLOM</name>
<dbReference type="EMBL" id="CAMKVN010001308">
    <property type="protein sequence ID" value="CAI2175092.1"/>
    <property type="molecule type" value="Genomic_DNA"/>
</dbReference>
<comment type="caution">
    <text evidence="3">The sequence shown here is derived from an EMBL/GenBank/DDBJ whole genome shotgun (WGS) entry which is preliminary data.</text>
</comment>
<feature type="region of interest" description="Disordered" evidence="1">
    <location>
        <begin position="1"/>
        <end position="44"/>
    </location>
</feature>
<evidence type="ECO:0000256" key="1">
    <source>
        <dbReference type="SAM" id="MobiDB-lite"/>
    </source>
</evidence>
<dbReference type="AlphaFoldDB" id="A0A9W4WSB3"/>
<feature type="compositionally biased region" description="Polar residues" evidence="1">
    <location>
        <begin position="33"/>
        <end position="44"/>
    </location>
</feature>
<evidence type="ECO:0000256" key="2">
    <source>
        <dbReference type="SAM" id="Phobius"/>
    </source>
</evidence>
<dbReference type="OrthoDB" id="10624663at2759"/>
<gene>
    <name evidence="3" type="ORF">FWILDA_LOCUS6920</name>
</gene>
<reference evidence="3" key="1">
    <citation type="submission" date="2022-08" db="EMBL/GenBank/DDBJ databases">
        <authorList>
            <person name="Kallberg Y."/>
            <person name="Tangrot J."/>
            <person name="Rosling A."/>
        </authorList>
    </citation>
    <scope>NUCLEOTIDE SEQUENCE</scope>
    <source>
        <strain evidence="3">Wild A</strain>
    </source>
</reference>
<feature type="non-terminal residue" evidence="3">
    <location>
        <position position="168"/>
    </location>
</feature>
<proteinExistence type="predicted"/>
<evidence type="ECO:0000313" key="3">
    <source>
        <dbReference type="EMBL" id="CAI2175092.1"/>
    </source>
</evidence>
<accession>A0A9W4WSB3</accession>
<keyword evidence="2" id="KW-1133">Transmembrane helix</keyword>
<dbReference type="Proteomes" id="UP001153678">
    <property type="component" value="Unassembled WGS sequence"/>
</dbReference>
<keyword evidence="2" id="KW-0472">Membrane</keyword>
<sequence>RESKAGKASAVHDNTIIPVPTENLTTQEKDATSDTSTQEGSASSVTPLVLSDDLQRIHDKLSVSSLLFYNKLSNEDKLVYLTSVQDISQDTLQEGTRRYRKLGSDIIKLMANIAVTGVTIAGISIVSGAFSSLAGALITTGKIEPTSAITLIGPGIVFSDWIAKFAIA</sequence>
<feature type="transmembrane region" description="Helical" evidence="2">
    <location>
        <begin position="106"/>
        <end position="130"/>
    </location>
</feature>